<dbReference type="InterPro" id="IPR031325">
    <property type="entry name" value="RHS_repeat"/>
</dbReference>
<evidence type="ECO:0008006" key="3">
    <source>
        <dbReference type="Google" id="ProtNLM"/>
    </source>
</evidence>
<dbReference type="Proteomes" id="UP000244248">
    <property type="component" value="Unassembled WGS sequence"/>
</dbReference>
<evidence type="ECO:0000313" key="2">
    <source>
        <dbReference type="Proteomes" id="UP000244248"/>
    </source>
</evidence>
<proteinExistence type="predicted"/>
<comment type="caution">
    <text evidence="1">The sequence shown here is derived from an EMBL/GenBank/DDBJ whole genome shotgun (WGS) entry which is preliminary data.</text>
</comment>
<dbReference type="Pfam" id="PF05593">
    <property type="entry name" value="RHS_repeat"/>
    <property type="match status" value="1"/>
</dbReference>
<name>A0A2T5MB33_9GAMM</name>
<evidence type="ECO:0000313" key="1">
    <source>
        <dbReference type="EMBL" id="PTU27713.1"/>
    </source>
</evidence>
<protein>
    <recommendedName>
        <fullName evidence="3">RHS repeat protein</fullName>
    </recommendedName>
</protein>
<sequence length="201" mass="22210">MPNGTTIKIYNTRATPYPDPSAGYNHLLSRRPDGSQYEFDCLGASCTAASDVPLKLVVLSAGYTLTDENNITEQYNLEGALTSVTFQDGYAQNMTYSNSQLVAMTDSFGRSLNFFYNANDKLIKVTTPDGNVLYGFDTQYSRLSTVTYPDTRIKKYQYFGSPHLYALTGIVDENNSLYATISYDAQGRAYQSGFAGNVLKS</sequence>
<dbReference type="AlphaFoldDB" id="A0A2T5MB33"/>
<gene>
    <name evidence="1" type="ORF">CJD38_18165</name>
</gene>
<keyword evidence="2" id="KW-1185">Reference proteome</keyword>
<accession>A0A2T5MB33</accession>
<dbReference type="Gene3D" id="2.180.10.10">
    <property type="entry name" value="RHS repeat-associated core"/>
    <property type="match status" value="1"/>
</dbReference>
<dbReference type="EMBL" id="QANS01000013">
    <property type="protein sequence ID" value="PTU27713.1"/>
    <property type="molecule type" value="Genomic_DNA"/>
</dbReference>
<feature type="non-terminal residue" evidence="1">
    <location>
        <position position="201"/>
    </location>
</feature>
<organism evidence="1 2">
    <name type="scientific">Stenotrophobium rhamnosiphilum</name>
    <dbReference type="NCBI Taxonomy" id="2029166"/>
    <lineage>
        <taxon>Bacteria</taxon>
        <taxon>Pseudomonadati</taxon>
        <taxon>Pseudomonadota</taxon>
        <taxon>Gammaproteobacteria</taxon>
        <taxon>Nevskiales</taxon>
        <taxon>Nevskiaceae</taxon>
        <taxon>Stenotrophobium</taxon>
    </lineage>
</organism>
<reference evidence="1 2" key="1">
    <citation type="submission" date="2018-04" db="EMBL/GenBank/DDBJ databases">
        <title>Novel species isolated from glacier.</title>
        <authorList>
            <person name="Liu Q."/>
            <person name="Xin Y.-H."/>
        </authorList>
    </citation>
    <scope>NUCLEOTIDE SEQUENCE [LARGE SCALE GENOMIC DNA]</scope>
    <source>
        <strain evidence="1 2">GT1R17</strain>
    </source>
</reference>